<evidence type="ECO:0000256" key="17">
    <source>
        <dbReference type="PIRSR" id="PIRSR000098-2"/>
    </source>
</evidence>
<dbReference type="GO" id="GO:0009088">
    <property type="term" value="P:threonine biosynthetic process"/>
    <property type="evidence" value="ECO:0007669"/>
    <property type="project" value="UniProtKB-UniPathway"/>
</dbReference>
<keyword evidence="13" id="KW-0915">Sodium</keyword>
<dbReference type="STRING" id="1423740.FC36_GL000504"/>
<keyword evidence="8 18" id="KW-0791">Threonine biosynthesis</keyword>
<gene>
    <name evidence="21" type="ORF">FC36_GL000504</name>
</gene>
<dbReference type="InterPro" id="IPR045865">
    <property type="entry name" value="ACT-like_dom_sf"/>
</dbReference>
<evidence type="ECO:0000256" key="6">
    <source>
        <dbReference type="ARBA" id="ARBA00013376"/>
    </source>
</evidence>
<evidence type="ECO:0000256" key="11">
    <source>
        <dbReference type="ARBA" id="ARBA00023002"/>
    </source>
</evidence>
<comment type="catalytic activity">
    <reaction evidence="15">
        <text>L-homoserine + NADP(+) = L-aspartate 4-semialdehyde + NADPH + H(+)</text>
        <dbReference type="Rhea" id="RHEA:15761"/>
        <dbReference type="ChEBI" id="CHEBI:15378"/>
        <dbReference type="ChEBI" id="CHEBI:57476"/>
        <dbReference type="ChEBI" id="CHEBI:57783"/>
        <dbReference type="ChEBI" id="CHEBI:58349"/>
        <dbReference type="ChEBI" id="CHEBI:537519"/>
        <dbReference type="EC" id="1.1.1.3"/>
    </reaction>
    <physiologicalReaction direction="right-to-left" evidence="15">
        <dbReference type="Rhea" id="RHEA:15763"/>
    </physiologicalReaction>
</comment>
<proteinExistence type="inferred from homology"/>
<dbReference type="PANTHER" id="PTHR43331:SF1">
    <property type="entry name" value="HOMOSERINE DEHYDROGENASE"/>
    <property type="match status" value="1"/>
</dbReference>
<dbReference type="PROSITE" id="PS51671">
    <property type="entry name" value="ACT"/>
    <property type="match status" value="1"/>
</dbReference>
<dbReference type="InterPro" id="IPR019811">
    <property type="entry name" value="HDH_CS"/>
</dbReference>
<dbReference type="InterPro" id="IPR002912">
    <property type="entry name" value="ACT_dom"/>
</dbReference>
<evidence type="ECO:0000256" key="5">
    <source>
        <dbReference type="ARBA" id="ARBA00013213"/>
    </source>
</evidence>
<evidence type="ECO:0000256" key="14">
    <source>
        <dbReference type="ARBA" id="ARBA00023167"/>
    </source>
</evidence>
<feature type="binding site" evidence="17">
    <location>
        <begin position="9"/>
        <end position="16"/>
    </location>
    <ligand>
        <name>NADP(+)</name>
        <dbReference type="ChEBI" id="CHEBI:58349"/>
    </ligand>
</feature>
<dbReference type="FunFam" id="3.40.50.720:FF:000062">
    <property type="entry name" value="Homoserine dehydrogenase"/>
    <property type="match status" value="1"/>
</dbReference>
<evidence type="ECO:0000256" key="18">
    <source>
        <dbReference type="RuleBase" id="RU000579"/>
    </source>
</evidence>
<keyword evidence="7 18" id="KW-0028">Amino-acid biosynthesis</keyword>
<protein>
    <recommendedName>
        <fullName evidence="6 18">Homoserine dehydrogenase</fullName>
        <ecNumber evidence="5 18">1.1.1.3</ecNumber>
    </recommendedName>
</protein>
<dbReference type="Gene3D" id="3.30.70.260">
    <property type="match status" value="1"/>
</dbReference>
<dbReference type="InterPro" id="IPR036291">
    <property type="entry name" value="NAD(P)-bd_dom_sf"/>
</dbReference>
<organism evidence="21 22">
    <name type="scientific">Ligilactobacillus equi DSM 15833 = JCM 10991</name>
    <dbReference type="NCBI Taxonomy" id="1423740"/>
    <lineage>
        <taxon>Bacteria</taxon>
        <taxon>Bacillati</taxon>
        <taxon>Bacillota</taxon>
        <taxon>Bacilli</taxon>
        <taxon>Lactobacillales</taxon>
        <taxon>Lactobacillaceae</taxon>
        <taxon>Ligilactobacillus</taxon>
    </lineage>
</organism>
<dbReference type="Proteomes" id="UP000051048">
    <property type="component" value="Unassembled WGS sequence"/>
</dbReference>
<dbReference type="EC" id="1.1.1.3" evidence="5 18"/>
<evidence type="ECO:0000313" key="21">
    <source>
        <dbReference type="EMBL" id="KRL79468.1"/>
    </source>
</evidence>
<reference evidence="21 22" key="1">
    <citation type="journal article" date="2015" name="Genome Announc.">
        <title>Expanding the biotechnology potential of lactobacilli through comparative genomics of 213 strains and associated genera.</title>
        <authorList>
            <person name="Sun Z."/>
            <person name="Harris H.M."/>
            <person name="McCann A."/>
            <person name="Guo C."/>
            <person name="Argimon S."/>
            <person name="Zhang W."/>
            <person name="Yang X."/>
            <person name="Jeffery I.B."/>
            <person name="Cooney J.C."/>
            <person name="Kagawa T.F."/>
            <person name="Liu W."/>
            <person name="Song Y."/>
            <person name="Salvetti E."/>
            <person name="Wrobel A."/>
            <person name="Rasinkangas P."/>
            <person name="Parkhill J."/>
            <person name="Rea M.C."/>
            <person name="O'Sullivan O."/>
            <person name="Ritari J."/>
            <person name="Douillard F.P."/>
            <person name="Paul Ross R."/>
            <person name="Yang R."/>
            <person name="Briner A.E."/>
            <person name="Felis G.E."/>
            <person name="de Vos W.M."/>
            <person name="Barrangou R."/>
            <person name="Klaenhammer T.R."/>
            <person name="Caufield P.W."/>
            <person name="Cui Y."/>
            <person name="Zhang H."/>
            <person name="O'Toole P.W."/>
        </authorList>
    </citation>
    <scope>NUCLEOTIDE SEQUENCE [LARGE SCALE GENOMIC DNA]</scope>
    <source>
        <strain evidence="21 22">DSM 15833</strain>
    </source>
</reference>
<evidence type="ECO:0000259" key="20">
    <source>
        <dbReference type="PROSITE" id="PS51671"/>
    </source>
</evidence>
<dbReference type="UniPathway" id="UPA00050">
    <property type="reaction ID" value="UER00063"/>
</dbReference>
<dbReference type="AlphaFoldDB" id="A0A0R1TDV3"/>
<evidence type="ECO:0000256" key="1">
    <source>
        <dbReference type="ARBA" id="ARBA00001920"/>
    </source>
</evidence>
<evidence type="ECO:0000256" key="2">
    <source>
        <dbReference type="ARBA" id="ARBA00005056"/>
    </source>
</evidence>
<dbReference type="OrthoDB" id="9808167at2"/>
<keyword evidence="11 18" id="KW-0560">Oxidoreductase</keyword>
<evidence type="ECO:0000256" key="7">
    <source>
        <dbReference type="ARBA" id="ARBA00022605"/>
    </source>
</evidence>
<evidence type="ECO:0000256" key="3">
    <source>
        <dbReference type="ARBA" id="ARBA00005062"/>
    </source>
</evidence>
<dbReference type="UniPathway" id="UPA00051">
    <property type="reaction ID" value="UER00465"/>
</dbReference>
<dbReference type="EMBL" id="AZFH01000102">
    <property type="protein sequence ID" value="KRL79468.1"/>
    <property type="molecule type" value="Genomic_DNA"/>
</dbReference>
<feature type="domain" description="ACT" evidence="20">
    <location>
        <begin position="350"/>
        <end position="426"/>
    </location>
</feature>
<evidence type="ECO:0000313" key="22">
    <source>
        <dbReference type="Proteomes" id="UP000051048"/>
    </source>
</evidence>
<comment type="pathway">
    <text evidence="2 18">Amino-acid biosynthesis; L-threonine biosynthesis; L-threonine from L-aspartate: step 3/5.</text>
</comment>
<dbReference type="PATRIC" id="fig|1423740.3.peg.544"/>
<keyword evidence="12" id="KW-0520">NAD</keyword>
<feature type="active site" description="Proton donor" evidence="16">
    <location>
        <position position="205"/>
    </location>
</feature>
<dbReference type="NCBIfam" id="NF004976">
    <property type="entry name" value="PRK06349.1"/>
    <property type="match status" value="1"/>
</dbReference>
<evidence type="ECO:0000256" key="12">
    <source>
        <dbReference type="ARBA" id="ARBA00023027"/>
    </source>
</evidence>
<comment type="cofactor">
    <cofactor evidence="1">
        <name>a metal cation</name>
        <dbReference type="ChEBI" id="CHEBI:25213"/>
    </cofactor>
</comment>
<accession>A0A0R1TDV3</accession>
<dbReference type="GO" id="GO:0050661">
    <property type="term" value="F:NADP binding"/>
    <property type="evidence" value="ECO:0007669"/>
    <property type="project" value="InterPro"/>
</dbReference>
<dbReference type="PIRSF" id="PIRSF000098">
    <property type="entry name" value="Homoser_dehydrog"/>
    <property type="match status" value="1"/>
</dbReference>
<keyword evidence="10 17" id="KW-0521">NADP</keyword>
<evidence type="ECO:0000256" key="4">
    <source>
        <dbReference type="ARBA" id="ARBA00006753"/>
    </source>
</evidence>
<sequence>MEKIKIGILGLGTVGSGVVRMLTEHAGKITSIVGRQLEVKTVVVHDLNKQRSVDLTGVKVSNDPFEIINDSEIQMMVEVMGTIDQAKDYIEAALRAGKHVVTANKDLIALHGPSLVALAREKGCDLFYEASVAGGIPILRTIVNSFAADRIVEVKGIVNGTTNFIMTQMNQNGLDYATALAQAQERGFAEADPTNDVEGIDAAYKMVILTQFAFGMDIKLADIYVEGISKVHAADIAEAKRLGYQIKLLGRAKLIDGSIDVTVAPVLVPQTQPLANVANENNAVFVTGAAVGETMFYGPGAGELPTANSVLSDIITVSKNINMGTTGTRFNEYQTPIQKATDDQVVDPYYLALEVADRPGQMLKLTEIMTENQASFNLLTQTELPDQRARIMLVTHEMSRQQLKRIKVALQEVADLEIKAAYKVLN</sequence>
<evidence type="ECO:0000256" key="16">
    <source>
        <dbReference type="PIRSR" id="PIRSR000098-1"/>
    </source>
</evidence>
<dbReference type="Pfam" id="PF00742">
    <property type="entry name" value="Homoserine_dh"/>
    <property type="match status" value="1"/>
</dbReference>
<name>A0A0R1TDV3_9LACO</name>
<dbReference type="CDD" id="cd04881">
    <property type="entry name" value="ACT_HSDH-Hom"/>
    <property type="match status" value="1"/>
</dbReference>
<feature type="binding site" evidence="17">
    <location>
        <position position="105"/>
    </location>
    <ligand>
        <name>NADPH</name>
        <dbReference type="ChEBI" id="CHEBI:57783"/>
    </ligand>
</feature>
<feature type="binding site" evidence="17">
    <location>
        <position position="190"/>
    </location>
    <ligand>
        <name>L-homoserine</name>
        <dbReference type="ChEBI" id="CHEBI:57476"/>
    </ligand>
</feature>
<evidence type="ECO:0000256" key="10">
    <source>
        <dbReference type="ARBA" id="ARBA00022857"/>
    </source>
</evidence>
<comment type="caution">
    <text evidence="21">The sequence shown here is derived from an EMBL/GenBank/DDBJ whole genome shotgun (WGS) entry which is preliminary data.</text>
</comment>
<dbReference type="Gene3D" id="3.40.50.720">
    <property type="entry name" value="NAD(P)-binding Rossmann-like Domain"/>
    <property type="match status" value="1"/>
</dbReference>
<evidence type="ECO:0000256" key="8">
    <source>
        <dbReference type="ARBA" id="ARBA00022697"/>
    </source>
</evidence>
<evidence type="ECO:0000256" key="13">
    <source>
        <dbReference type="ARBA" id="ARBA00023053"/>
    </source>
</evidence>
<dbReference type="GO" id="GO:0046872">
    <property type="term" value="F:metal ion binding"/>
    <property type="evidence" value="ECO:0007669"/>
    <property type="project" value="UniProtKB-KW"/>
</dbReference>
<dbReference type="FunFam" id="3.30.360.10:FF:000005">
    <property type="entry name" value="Homoserine dehydrogenase"/>
    <property type="match status" value="1"/>
</dbReference>
<evidence type="ECO:0000256" key="15">
    <source>
        <dbReference type="ARBA" id="ARBA00048841"/>
    </source>
</evidence>
<dbReference type="SUPFAM" id="SSF55021">
    <property type="entry name" value="ACT-like"/>
    <property type="match status" value="1"/>
</dbReference>
<dbReference type="Pfam" id="PF03447">
    <property type="entry name" value="NAD_binding_3"/>
    <property type="match status" value="1"/>
</dbReference>
<dbReference type="InterPro" id="IPR016204">
    <property type="entry name" value="HDH"/>
</dbReference>
<comment type="pathway">
    <text evidence="3 18">Amino-acid biosynthesis; L-methionine biosynthesis via de novo pathway; L-homoserine from L-aspartate: step 3/3.</text>
</comment>
<dbReference type="GO" id="GO:0004412">
    <property type="term" value="F:homoserine dehydrogenase activity"/>
    <property type="evidence" value="ECO:0007669"/>
    <property type="project" value="UniProtKB-EC"/>
</dbReference>
<dbReference type="SUPFAM" id="SSF55347">
    <property type="entry name" value="Glyceraldehyde-3-phosphate dehydrogenase-like, C-terminal domain"/>
    <property type="match status" value="1"/>
</dbReference>
<keyword evidence="14 18" id="KW-0486">Methionine biosynthesis</keyword>
<dbReference type="PANTHER" id="PTHR43331">
    <property type="entry name" value="HOMOSERINE DEHYDROGENASE"/>
    <property type="match status" value="1"/>
</dbReference>
<dbReference type="InterPro" id="IPR001342">
    <property type="entry name" value="HDH_cat"/>
</dbReference>
<evidence type="ECO:0000256" key="9">
    <source>
        <dbReference type="ARBA" id="ARBA00022723"/>
    </source>
</evidence>
<dbReference type="PROSITE" id="PS01042">
    <property type="entry name" value="HOMOSER_DHGENASE"/>
    <property type="match status" value="1"/>
</dbReference>
<dbReference type="Gene3D" id="3.30.360.10">
    <property type="entry name" value="Dihydrodipicolinate Reductase, domain 2"/>
    <property type="match status" value="1"/>
</dbReference>
<dbReference type="InterPro" id="IPR005106">
    <property type="entry name" value="Asp/hSer_DH_NAD-bd"/>
</dbReference>
<dbReference type="RefSeq" id="WP_025020691.1">
    <property type="nucleotide sequence ID" value="NZ_AZFH01000102.1"/>
</dbReference>
<dbReference type="GO" id="GO:0009086">
    <property type="term" value="P:methionine biosynthetic process"/>
    <property type="evidence" value="ECO:0007669"/>
    <property type="project" value="UniProtKB-KW"/>
</dbReference>
<keyword evidence="9" id="KW-0479">Metal-binding</keyword>
<comment type="similarity">
    <text evidence="4 19">Belongs to the homoserine dehydrogenase family.</text>
</comment>
<evidence type="ECO:0000256" key="19">
    <source>
        <dbReference type="RuleBase" id="RU004171"/>
    </source>
</evidence>
<dbReference type="SUPFAM" id="SSF51735">
    <property type="entry name" value="NAD(P)-binding Rossmann-fold domains"/>
    <property type="match status" value="1"/>
</dbReference>